<dbReference type="InterPro" id="IPR053890">
    <property type="entry name" value="Hen1-like_N"/>
</dbReference>
<dbReference type="GO" id="GO:0005737">
    <property type="term" value="C:cytoplasm"/>
    <property type="evidence" value="ECO:0007669"/>
    <property type="project" value="TreeGrafter"/>
</dbReference>
<keyword evidence="10" id="KW-0943">RNA-mediated gene silencing</keyword>
<gene>
    <name evidence="14" type="ORF">E0W69_019300</name>
</gene>
<dbReference type="InterPro" id="IPR026610">
    <property type="entry name" value="Hen1"/>
</dbReference>
<dbReference type="EMBL" id="CP044016">
    <property type="protein sequence ID" value="QES90707.1"/>
    <property type="molecule type" value="Genomic_DNA"/>
</dbReference>
<evidence type="ECO:0000256" key="8">
    <source>
        <dbReference type="ARBA" id="ARBA00022842"/>
    </source>
</evidence>
<dbReference type="GO" id="GO:0030422">
    <property type="term" value="P:siRNA processing"/>
    <property type="evidence" value="ECO:0007669"/>
    <property type="project" value="TreeGrafter"/>
</dbReference>
<dbReference type="Proteomes" id="UP000292424">
    <property type="component" value="Chromosome"/>
</dbReference>
<dbReference type="PANTHER" id="PTHR21404">
    <property type="entry name" value="HEN1"/>
    <property type="match status" value="1"/>
</dbReference>
<evidence type="ECO:0000256" key="3">
    <source>
        <dbReference type="ARBA" id="ARBA00021330"/>
    </source>
</evidence>
<dbReference type="KEGG" id="arac:E0W69_019300"/>
<dbReference type="InterPro" id="IPR029063">
    <property type="entry name" value="SAM-dependent_MTases_sf"/>
</dbReference>
<proteinExistence type="inferred from homology"/>
<accession>A0A5P2G602</accession>
<reference evidence="14 15" key="1">
    <citation type="submission" date="2019-09" db="EMBL/GenBank/DDBJ databases">
        <title>Complete genome sequence of Arachidicoccus sp. B3-10 isolated from apple orchard soil.</title>
        <authorList>
            <person name="Kim H.S."/>
            <person name="Han K.-I."/>
            <person name="Suh M.K."/>
            <person name="Lee K.C."/>
            <person name="Eom M.K."/>
            <person name="Kim J.-S."/>
            <person name="Kang S.W."/>
            <person name="Sin Y."/>
            <person name="Lee J.-S."/>
        </authorList>
    </citation>
    <scope>NUCLEOTIDE SEQUENCE [LARGE SCALE GENOMIC DNA]</scope>
    <source>
        <strain evidence="14 15">B3-10</strain>
    </source>
</reference>
<evidence type="ECO:0000256" key="4">
    <source>
        <dbReference type="ARBA" id="ARBA00022603"/>
    </source>
</evidence>
<keyword evidence="5" id="KW-0808">Transferase</keyword>
<evidence type="ECO:0000256" key="12">
    <source>
        <dbReference type="ARBA" id="ARBA00048418"/>
    </source>
</evidence>
<evidence type="ECO:0000256" key="9">
    <source>
        <dbReference type="ARBA" id="ARBA00022884"/>
    </source>
</evidence>
<evidence type="ECO:0000256" key="5">
    <source>
        <dbReference type="ARBA" id="ARBA00022679"/>
    </source>
</evidence>
<keyword evidence="4" id="KW-0489">Methyltransferase</keyword>
<dbReference type="OrthoDB" id="626362at2"/>
<comment type="cofactor">
    <cofactor evidence="1">
        <name>Mg(2+)</name>
        <dbReference type="ChEBI" id="CHEBI:18420"/>
    </cofactor>
</comment>
<dbReference type="GO" id="GO:0046872">
    <property type="term" value="F:metal ion binding"/>
    <property type="evidence" value="ECO:0007669"/>
    <property type="project" value="UniProtKB-KW"/>
</dbReference>
<dbReference type="AlphaFoldDB" id="A0A5P2G602"/>
<comment type="similarity">
    <text evidence="2">Belongs to the methyltransferase superfamily. HEN1 family.</text>
</comment>
<organism evidence="14 15">
    <name type="scientific">Rhizosphaericola mali</name>
    <dbReference type="NCBI Taxonomy" id="2545455"/>
    <lineage>
        <taxon>Bacteria</taxon>
        <taxon>Pseudomonadati</taxon>
        <taxon>Bacteroidota</taxon>
        <taxon>Chitinophagia</taxon>
        <taxon>Chitinophagales</taxon>
        <taxon>Chitinophagaceae</taxon>
        <taxon>Rhizosphaericola</taxon>
    </lineage>
</organism>
<protein>
    <recommendedName>
        <fullName evidence="3">Small RNA 2'-O-methyltransferase</fullName>
        <ecNumber evidence="11">2.1.1.386</ecNumber>
    </recommendedName>
</protein>
<dbReference type="PANTHER" id="PTHR21404:SF3">
    <property type="entry name" value="SMALL RNA 2'-O-METHYLTRANSFERASE"/>
    <property type="match status" value="1"/>
</dbReference>
<evidence type="ECO:0000256" key="11">
    <source>
        <dbReference type="ARBA" id="ARBA00035025"/>
    </source>
</evidence>
<evidence type="ECO:0000256" key="1">
    <source>
        <dbReference type="ARBA" id="ARBA00001946"/>
    </source>
</evidence>
<evidence type="ECO:0000256" key="10">
    <source>
        <dbReference type="ARBA" id="ARBA00023158"/>
    </source>
</evidence>
<comment type="catalytic activity">
    <reaction evidence="12">
        <text>small RNA 3'-end nucleotide + S-adenosyl-L-methionine = small RNA 3'-end 2'-O-methylnucleotide + S-adenosyl-L-homocysteine + H(+)</text>
        <dbReference type="Rhea" id="RHEA:37887"/>
        <dbReference type="Rhea" id="RHEA-COMP:10415"/>
        <dbReference type="Rhea" id="RHEA-COMP:10416"/>
        <dbReference type="ChEBI" id="CHEBI:15378"/>
        <dbReference type="ChEBI" id="CHEBI:57856"/>
        <dbReference type="ChEBI" id="CHEBI:59789"/>
        <dbReference type="ChEBI" id="CHEBI:74896"/>
        <dbReference type="ChEBI" id="CHEBI:74898"/>
        <dbReference type="EC" id="2.1.1.386"/>
    </reaction>
</comment>
<dbReference type="GO" id="GO:0090486">
    <property type="term" value="F:small RNA 2'-O-methyltransferase activity"/>
    <property type="evidence" value="ECO:0007669"/>
    <property type="project" value="UniProtKB-EC"/>
</dbReference>
<feature type="domain" description="Hen1-like N-terminal" evidence="13">
    <location>
        <begin position="2"/>
        <end position="234"/>
    </location>
</feature>
<keyword evidence="6" id="KW-0949">S-adenosyl-L-methionine</keyword>
<evidence type="ECO:0000313" key="14">
    <source>
        <dbReference type="EMBL" id="QES90707.1"/>
    </source>
</evidence>
<dbReference type="EC" id="2.1.1.386" evidence="11"/>
<keyword evidence="9" id="KW-0694">RNA-binding</keyword>
<dbReference type="Gene3D" id="3.40.50.150">
    <property type="entry name" value="Vaccinia Virus protein VP39"/>
    <property type="match status" value="1"/>
</dbReference>
<dbReference type="SUPFAM" id="SSF53335">
    <property type="entry name" value="S-adenosyl-L-methionine-dependent methyltransferases"/>
    <property type="match status" value="1"/>
</dbReference>
<evidence type="ECO:0000256" key="7">
    <source>
        <dbReference type="ARBA" id="ARBA00022723"/>
    </source>
</evidence>
<dbReference type="GO" id="GO:0003723">
    <property type="term" value="F:RNA binding"/>
    <property type="evidence" value="ECO:0007669"/>
    <property type="project" value="UniProtKB-KW"/>
</dbReference>
<evidence type="ECO:0000313" key="15">
    <source>
        <dbReference type="Proteomes" id="UP000292424"/>
    </source>
</evidence>
<dbReference type="GO" id="GO:0001510">
    <property type="term" value="P:RNA methylation"/>
    <property type="evidence" value="ECO:0007669"/>
    <property type="project" value="InterPro"/>
</dbReference>
<evidence type="ECO:0000256" key="6">
    <source>
        <dbReference type="ARBA" id="ARBA00022691"/>
    </source>
</evidence>
<dbReference type="Pfam" id="PF22032">
    <property type="entry name" value="Hen1_N"/>
    <property type="match status" value="1"/>
</dbReference>
<sequence>MILHIYSENPHLLDIINKNPETDNGLYLKPLKDGVAIGNAVSVHQYDIYFQDGGHSYTEEIGNQLDYQSLCNPLIVLHLSTDFLGHILKESSEYLAQELKWLGKTRGEVDPSTCKITVPNFYIYSSWYRDGAFLLSKYFKEIKVRNKVGNNFELAIEGKTVFQAVNMLNLVALFAQLTNEKGLFTYIDDSFASKYVRVLTNIEGVPYFVLYLFIKRAVKNKTQFEMVKPLLENYLAKYGIVANLTNEDTQLSRIGFITEAIGIDLPVLDIGCGEFAYYKRLMNRGLEQEYFAVDKEIHLERLGQNIMDRLDADNLKFSTDLTKVPKDKKLNIIISEVIEHNTPEDALALVKKALTFNFEKIVISTPNADFNQFYFDNGFRHSDHHFEFTQTEFKDFIASCTAFRLDLDIRFDQVGDELNGLKPTQIVVIEKNKNHEN</sequence>
<keyword evidence="8" id="KW-0460">Magnesium</keyword>
<keyword evidence="7" id="KW-0479">Metal-binding</keyword>
<evidence type="ECO:0000256" key="2">
    <source>
        <dbReference type="ARBA" id="ARBA00009026"/>
    </source>
</evidence>
<evidence type="ECO:0000259" key="13">
    <source>
        <dbReference type="Pfam" id="PF22032"/>
    </source>
</evidence>
<name>A0A5P2G602_9BACT</name>
<keyword evidence="15" id="KW-1185">Reference proteome</keyword>
<dbReference type="RefSeq" id="WP_131331692.1">
    <property type="nucleotide sequence ID" value="NZ_CP044016.1"/>
</dbReference>